<dbReference type="GO" id="GO:0043041">
    <property type="term" value="P:amino acid activation for nonribosomal peptide biosynthetic process"/>
    <property type="evidence" value="ECO:0007669"/>
    <property type="project" value="TreeGrafter"/>
</dbReference>
<dbReference type="InterPro" id="IPR000873">
    <property type="entry name" value="AMP-dep_synth/lig_dom"/>
</dbReference>
<dbReference type="AlphaFoldDB" id="A0A940X4V5"/>
<dbReference type="PROSITE" id="PS00455">
    <property type="entry name" value="AMP_BINDING"/>
    <property type="match status" value="1"/>
</dbReference>
<dbReference type="SUPFAM" id="SSF52777">
    <property type="entry name" value="CoA-dependent acyltransferases"/>
    <property type="match status" value="2"/>
</dbReference>
<dbReference type="Gene3D" id="1.10.1200.10">
    <property type="entry name" value="ACP-like"/>
    <property type="match status" value="1"/>
</dbReference>
<gene>
    <name evidence="5" type="ORF">J3495_03070</name>
</gene>
<dbReference type="InterPro" id="IPR006162">
    <property type="entry name" value="Ppantetheine_attach_site"/>
</dbReference>
<dbReference type="SUPFAM" id="SSF56801">
    <property type="entry name" value="Acetyl-CoA synthetase-like"/>
    <property type="match status" value="1"/>
</dbReference>
<dbReference type="Pfam" id="PF00550">
    <property type="entry name" value="PP-binding"/>
    <property type="match status" value="1"/>
</dbReference>
<keyword evidence="6" id="KW-1185">Reference proteome</keyword>
<dbReference type="PROSITE" id="PS50075">
    <property type="entry name" value="CARRIER"/>
    <property type="match status" value="1"/>
</dbReference>
<dbReference type="InterPro" id="IPR023213">
    <property type="entry name" value="CAT-like_dom_sf"/>
</dbReference>
<evidence type="ECO:0000256" key="3">
    <source>
        <dbReference type="ARBA" id="ARBA00022553"/>
    </source>
</evidence>
<dbReference type="PROSITE" id="PS00012">
    <property type="entry name" value="PHOSPHOPANTETHEINE"/>
    <property type="match status" value="1"/>
</dbReference>
<dbReference type="InterPro" id="IPR036736">
    <property type="entry name" value="ACP-like_sf"/>
</dbReference>
<evidence type="ECO:0000313" key="6">
    <source>
        <dbReference type="Proteomes" id="UP000675047"/>
    </source>
</evidence>
<dbReference type="InterPro" id="IPR010071">
    <property type="entry name" value="AA_adenyl_dom"/>
</dbReference>
<keyword evidence="3" id="KW-0597">Phosphoprotein</keyword>
<dbReference type="PRINTS" id="PR00154">
    <property type="entry name" value="AMPBINDING"/>
</dbReference>
<dbReference type="GO" id="GO:0003824">
    <property type="term" value="F:catalytic activity"/>
    <property type="evidence" value="ECO:0007669"/>
    <property type="project" value="InterPro"/>
</dbReference>
<proteinExistence type="predicted"/>
<dbReference type="FunFam" id="1.10.1200.10:FF:000005">
    <property type="entry name" value="Nonribosomal peptide synthetase 1"/>
    <property type="match status" value="1"/>
</dbReference>
<sequence>MEDVYPLSPLQKGMYYHWLASPTSYFEQVSYRLKGCLNIALLEKSYEVLVDRHAALRTFFTHKFGEDVLQVVKKTGESIFSYEDVSLNPDFSFQEFKEKDRNKGFDLGRGSQMRISILKVGHETYELVWSQHHILMDGWCISILIRDFFQIYNDLKINKKPVLDHVIPYSKYIQWLEKVDVSKSKEYWKNYLLNYETKSSPPKKTVASKGFVSKEITLKIEKSVRNEIEHVCANLGITENIFIQTIWGILLGKYNGTNDVVFGSVVSGRPAEIIGVEKIIGLFINTIPVRIQSQKNMTAKELFKQVMQQSINSTYHHYIQLSDVLEESDLGRDLFDHILVFENFPIDDNLIVASDEELLVLESEIYEHNNYDFTVAVVPGKDSLDIRFNYNSLIYDTLIIERLKALLENCIHAIAKDPDCIIDTLDYVSKEEKQQIIIDFNNDTLLYNKANNLITLLEEYTKKTPNEIAVVYEDQNITYKILEEKSNQFTHYLKSNYEIGLGDTVVVKLEKTEWTIIALLGILKSGGVYVPVDINYPEERIQFIVEDCNCKVIIDEEKISQFKNKTEISPIHNDFKIGLLQNDLAYIIYTSGTTGKPKGVMVEHKNIVSFIESCKKEFSIEKLRLPLLSSNAFDISLFELFYPLATGGTVTILSTNNIKDINYLAQCMKKVNGFHAVPALMTQILNYIKSTNTQHQFQGINNLFIGGDAVSTSILKEMREVFPNAAIHELYGPTESTIFVTAHHYHSTSKDNEYNGALIGSPNPNSSIYILDEHNQACGLGIAGEICVGGDGVTRGYINQLELTEEKFIENPFDLSSRIYKTGDLGCWLANGNIEFLGRKDQQVKIRGYRIEPGEIENTILQYSEDLKQVVVEVKENIQEKVLVAYLVSNINVDKLELRNFLQTRLPDYMIPGFYVILENLPLTPNGKIDRKALPGISGEDIIKREYAAPRNETEEKLAEIWQGILGIEKIGITDNFFELGGHSLKATRLIAEIYKHFRVELNISLLFEAPILGDLSNEIDNIIWVNTAVDIKGVETDDIVI</sequence>
<dbReference type="Pfam" id="PF00501">
    <property type="entry name" value="AMP-binding"/>
    <property type="match status" value="1"/>
</dbReference>
<dbReference type="Gene3D" id="3.40.50.12780">
    <property type="entry name" value="N-terminal domain of ligase-like"/>
    <property type="match status" value="1"/>
</dbReference>
<dbReference type="GO" id="GO:0005737">
    <property type="term" value="C:cytoplasm"/>
    <property type="evidence" value="ECO:0007669"/>
    <property type="project" value="TreeGrafter"/>
</dbReference>
<dbReference type="PANTHER" id="PTHR45527:SF1">
    <property type="entry name" value="FATTY ACID SYNTHASE"/>
    <property type="match status" value="1"/>
</dbReference>
<dbReference type="InterPro" id="IPR020459">
    <property type="entry name" value="AMP-binding"/>
</dbReference>
<evidence type="ECO:0000256" key="1">
    <source>
        <dbReference type="ARBA" id="ARBA00001957"/>
    </source>
</evidence>
<protein>
    <submittedName>
        <fullName evidence="5">Amino acid adenylation domain-containing protein</fullName>
    </submittedName>
</protein>
<dbReference type="GO" id="GO:0031177">
    <property type="term" value="F:phosphopantetheine binding"/>
    <property type="evidence" value="ECO:0007669"/>
    <property type="project" value="TreeGrafter"/>
</dbReference>
<dbReference type="InterPro" id="IPR042099">
    <property type="entry name" value="ANL_N_sf"/>
</dbReference>
<name>A0A940X4V5_9FLAO</name>
<dbReference type="RefSeq" id="WP_210665099.1">
    <property type="nucleotide sequence ID" value="NZ_JAGFBV010000003.1"/>
</dbReference>
<organism evidence="5 6">
    <name type="scientific">Flavobacterium geliluteum</name>
    <dbReference type="NCBI Taxonomy" id="2816120"/>
    <lineage>
        <taxon>Bacteria</taxon>
        <taxon>Pseudomonadati</taxon>
        <taxon>Bacteroidota</taxon>
        <taxon>Flavobacteriia</taxon>
        <taxon>Flavobacteriales</taxon>
        <taxon>Flavobacteriaceae</taxon>
        <taxon>Flavobacterium</taxon>
    </lineage>
</organism>
<dbReference type="InterPro" id="IPR009081">
    <property type="entry name" value="PP-bd_ACP"/>
</dbReference>
<dbReference type="CDD" id="cd19543">
    <property type="entry name" value="DCL_NRPS"/>
    <property type="match status" value="1"/>
</dbReference>
<dbReference type="Proteomes" id="UP000675047">
    <property type="component" value="Unassembled WGS sequence"/>
</dbReference>
<reference evidence="5 6" key="1">
    <citation type="submission" date="2021-03" db="EMBL/GenBank/DDBJ databases">
        <title>Flavobacterium Flabelliformis Sp. Nov. And Flavobacterium Geliluteum Sp. Nov., Two Novel Multidrug Resistant Psychrophilic Species Isolated From Antarctica.</title>
        <authorList>
            <person name="Kralova S."/>
            <person name="Busse H.J."/>
            <person name="Bezdicek M."/>
            <person name="Nykrynova M."/>
            <person name="Kroupova E."/>
            <person name="Krsek D."/>
            <person name="Sedlacek I."/>
        </authorList>
    </citation>
    <scope>NUCLEOTIDE SEQUENCE [LARGE SCALE GENOMIC DNA]</scope>
    <source>
        <strain evidence="5 6">P7388</strain>
    </source>
</reference>
<comment type="caution">
    <text evidence="5">The sequence shown here is derived from an EMBL/GenBank/DDBJ whole genome shotgun (WGS) entry which is preliminary data.</text>
</comment>
<dbReference type="Gene3D" id="3.30.559.10">
    <property type="entry name" value="Chloramphenicol acetyltransferase-like domain"/>
    <property type="match status" value="1"/>
</dbReference>
<comment type="cofactor">
    <cofactor evidence="1">
        <name>pantetheine 4'-phosphate</name>
        <dbReference type="ChEBI" id="CHEBI:47942"/>
    </cofactor>
</comment>
<evidence type="ECO:0000259" key="4">
    <source>
        <dbReference type="PROSITE" id="PS50075"/>
    </source>
</evidence>
<dbReference type="Gene3D" id="3.30.300.30">
    <property type="match status" value="1"/>
</dbReference>
<dbReference type="GO" id="GO:0044550">
    <property type="term" value="P:secondary metabolite biosynthetic process"/>
    <property type="evidence" value="ECO:0007669"/>
    <property type="project" value="TreeGrafter"/>
</dbReference>
<dbReference type="InterPro" id="IPR001242">
    <property type="entry name" value="Condensation_dom"/>
</dbReference>
<dbReference type="EMBL" id="JAGFBV010000003">
    <property type="protein sequence ID" value="MBP4137058.1"/>
    <property type="molecule type" value="Genomic_DNA"/>
</dbReference>
<dbReference type="Pfam" id="PF00668">
    <property type="entry name" value="Condensation"/>
    <property type="match status" value="1"/>
</dbReference>
<dbReference type="NCBIfam" id="TIGR01733">
    <property type="entry name" value="AA-adenyl-dom"/>
    <property type="match status" value="1"/>
</dbReference>
<evidence type="ECO:0000256" key="2">
    <source>
        <dbReference type="ARBA" id="ARBA00022450"/>
    </source>
</evidence>
<feature type="domain" description="Carrier" evidence="4">
    <location>
        <begin position="949"/>
        <end position="1024"/>
    </location>
</feature>
<dbReference type="Pfam" id="PF13193">
    <property type="entry name" value="AMP-binding_C"/>
    <property type="match status" value="1"/>
</dbReference>
<dbReference type="PANTHER" id="PTHR45527">
    <property type="entry name" value="NONRIBOSOMAL PEPTIDE SYNTHETASE"/>
    <property type="match status" value="1"/>
</dbReference>
<keyword evidence="2" id="KW-0596">Phosphopantetheine</keyword>
<accession>A0A940X4V5</accession>
<dbReference type="InterPro" id="IPR045851">
    <property type="entry name" value="AMP-bd_C_sf"/>
</dbReference>
<dbReference type="Gene3D" id="3.30.559.30">
    <property type="entry name" value="Nonribosomal peptide synthetase, condensation domain"/>
    <property type="match status" value="1"/>
</dbReference>
<dbReference type="InterPro" id="IPR020845">
    <property type="entry name" value="AMP-binding_CS"/>
</dbReference>
<dbReference type="SUPFAM" id="SSF47336">
    <property type="entry name" value="ACP-like"/>
    <property type="match status" value="1"/>
</dbReference>
<dbReference type="CDD" id="cd05930">
    <property type="entry name" value="A_NRPS"/>
    <property type="match status" value="1"/>
</dbReference>
<dbReference type="InterPro" id="IPR025110">
    <property type="entry name" value="AMP-bd_C"/>
</dbReference>
<evidence type="ECO:0000313" key="5">
    <source>
        <dbReference type="EMBL" id="MBP4137058.1"/>
    </source>
</evidence>